<evidence type="ECO:0000256" key="3">
    <source>
        <dbReference type="ARBA" id="ARBA00022692"/>
    </source>
</evidence>
<evidence type="ECO:0000256" key="10">
    <source>
        <dbReference type="SAM" id="SignalP"/>
    </source>
</evidence>
<comment type="similarity">
    <text evidence="2">Belongs to the peptidase A22B family.</text>
</comment>
<evidence type="ECO:0000259" key="11">
    <source>
        <dbReference type="Pfam" id="PF02225"/>
    </source>
</evidence>
<dbReference type="Proteomes" id="UP001165122">
    <property type="component" value="Unassembled WGS sequence"/>
</dbReference>
<dbReference type="GO" id="GO:0030660">
    <property type="term" value="C:Golgi-associated vesicle membrane"/>
    <property type="evidence" value="ECO:0007669"/>
    <property type="project" value="TreeGrafter"/>
</dbReference>
<name>A0A9W7FSM1_9STRA</name>
<evidence type="ECO:0000256" key="1">
    <source>
        <dbReference type="ARBA" id="ARBA00004337"/>
    </source>
</evidence>
<dbReference type="PANTHER" id="PTHR12174">
    <property type="entry name" value="SIGNAL PEPTIDE PEPTIDASE"/>
    <property type="match status" value="1"/>
</dbReference>
<evidence type="ECO:0000256" key="5">
    <source>
        <dbReference type="ARBA" id="ARBA00022801"/>
    </source>
</evidence>
<evidence type="ECO:0000313" key="12">
    <source>
        <dbReference type="EMBL" id="GMI17415.1"/>
    </source>
</evidence>
<proteinExistence type="inferred from homology"/>
<dbReference type="Pfam" id="PF02225">
    <property type="entry name" value="PA"/>
    <property type="match status" value="1"/>
</dbReference>
<protein>
    <recommendedName>
        <fullName evidence="11">PA domain-containing protein</fullName>
    </recommendedName>
</protein>
<keyword evidence="3 9" id="KW-0812">Transmembrane</keyword>
<feature type="transmembrane region" description="Helical" evidence="9">
    <location>
        <begin position="588"/>
        <end position="610"/>
    </location>
</feature>
<comment type="caution">
    <text evidence="12">The sequence shown here is derived from an EMBL/GenBank/DDBJ whole genome shotgun (WGS) entry which is preliminary data.</text>
</comment>
<accession>A0A9W7FSM1</accession>
<dbReference type="InterPro" id="IPR046450">
    <property type="entry name" value="PA_dom_sf"/>
</dbReference>
<reference evidence="13" key="1">
    <citation type="journal article" date="2023" name="Commun. Biol.">
        <title>Genome analysis of Parmales, the sister group of diatoms, reveals the evolutionary specialization of diatoms from phago-mixotrophs to photoautotrophs.</title>
        <authorList>
            <person name="Ban H."/>
            <person name="Sato S."/>
            <person name="Yoshikawa S."/>
            <person name="Yamada K."/>
            <person name="Nakamura Y."/>
            <person name="Ichinomiya M."/>
            <person name="Sato N."/>
            <person name="Blanc-Mathieu R."/>
            <person name="Endo H."/>
            <person name="Kuwata A."/>
            <person name="Ogata H."/>
        </authorList>
    </citation>
    <scope>NUCLEOTIDE SEQUENCE [LARGE SCALE GENOMIC DNA]</scope>
    <source>
        <strain evidence="13">NIES 3700</strain>
    </source>
</reference>
<dbReference type="GO" id="GO:0098553">
    <property type="term" value="C:lumenal side of endoplasmic reticulum membrane"/>
    <property type="evidence" value="ECO:0007669"/>
    <property type="project" value="TreeGrafter"/>
</dbReference>
<dbReference type="SUPFAM" id="SSF52025">
    <property type="entry name" value="PA domain"/>
    <property type="match status" value="1"/>
</dbReference>
<feature type="transmembrane region" description="Helical" evidence="9">
    <location>
        <begin position="441"/>
        <end position="462"/>
    </location>
</feature>
<keyword evidence="10" id="KW-0732">Signal</keyword>
<keyword evidence="7 9" id="KW-0472">Membrane</keyword>
<dbReference type="InterPro" id="IPR006639">
    <property type="entry name" value="Preselin/SPP"/>
</dbReference>
<comment type="subcellular location">
    <subcellularLocation>
        <location evidence="1">Endosome membrane</location>
        <topology evidence="1">Multi-pass membrane protein</topology>
    </subcellularLocation>
</comment>
<dbReference type="OrthoDB" id="29661at2759"/>
<feature type="transmembrane region" description="Helical" evidence="9">
    <location>
        <begin position="365"/>
        <end position="384"/>
    </location>
</feature>
<evidence type="ECO:0000256" key="4">
    <source>
        <dbReference type="ARBA" id="ARBA00022753"/>
    </source>
</evidence>
<evidence type="ECO:0000256" key="7">
    <source>
        <dbReference type="ARBA" id="ARBA00023136"/>
    </source>
</evidence>
<evidence type="ECO:0000313" key="13">
    <source>
        <dbReference type="Proteomes" id="UP001165122"/>
    </source>
</evidence>
<feature type="chain" id="PRO_5040970713" description="PA domain-containing protein" evidence="10">
    <location>
        <begin position="33"/>
        <end position="691"/>
    </location>
</feature>
<dbReference type="Gene3D" id="3.50.30.30">
    <property type="match status" value="1"/>
</dbReference>
<feature type="compositionally biased region" description="Gly residues" evidence="8">
    <location>
        <begin position="661"/>
        <end position="670"/>
    </location>
</feature>
<organism evidence="12 13">
    <name type="scientific">Triparma laevis f. longispina</name>
    <dbReference type="NCBI Taxonomy" id="1714387"/>
    <lineage>
        <taxon>Eukaryota</taxon>
        <taxon>Sar</taxon>
        <taxon>Stramenopiles</taxon>
        <taxon>Ochrophyta</taxon>
        <taxon>Bolidophyceae</taxon>
        <taxon>Parmales</taxon>
        <taxon>Triparmaceae</taxon>
        <taxon>Triparma</taxon>
    </lineage>
</organism>
<feature type="region of interest" description="Disordered" evidence="8">
    <location>
        <begin position="657"/>
        <end position="691"/>
    </location>
</feature>
<dbReference type="InterPro" id="IPR003137">
    <property type="entry name" value="PA_domain"/>
</dbReference>
<keyword evidence="6 9" id="KW-1133">Transmembrane helix</keyword>
<evidence type="ECO:0000256" key="8">
    <source>
        <dbReference type="SAM" id="MobiDB-lite"/>
    </source>
</evidence>
<keyword evidence="5" id="KW-0378">Hydrolase</keyword>
<dbReference type="InterPro" id="IPR007369">
    <property type="entry name" value="Peptidase_A22B_SPP"/>
</dbReference>
<dbReference type="GO" id="GO:0005765">
    <property type="term" value="C:lysosomal membrane"/>
    <property type="evidence" value="ECO:0007669"/>
    <property type="project" value="TreeGrafter"/>
</dbReference>
<feature type="compositionally biased region" description="Polar residues" evidence="8">
    <location>
        <begin position="681"/>
        <end position="691"/>
    </location>
</feature>
<evidence type="ECO:0000256" key="9">
    <source>
        <dbReference type="SAM" id="Phobius"/>
    </source>
</evidence>
<dbReference type="GO" id="GO:0098554">
    <property type="term" value="C:cytoplasmic side of endoplasmic reticulum membrane"/>
    <property type="evidence" value="ECO:0007669"/>
    <property type="project" value="TreeGrafter"/>
</dbReference>
<dbReference type="EMBL" id="BRXW01000290">
    <property type="protein sequence ID" value="GMI17415.1"/>
    <property type="molecule type" value="Genomic_DNA"/>
</dbReference>
<dbReference type="GO" id="GO:0010008">
    <property type="term" value="C:endosome membrane"/>
    <property type="evidence" value="ECO:0007669"/>
    <property type="project" value="UniProtKB-SubCell"/>
</dbReference>
<evidence type="ECO:0000256" key="2">
    <source>
        <dbReference type="ARBA" id="ARBA00006859"/>
    </source>
</evidence>
<feature type="region of interest" description="Disordered" evidence="8">
    <location>
        <begin position="301"/>
        <end position="325"/>
    </location>
</feature>
<evidence type="ECO:0000256" key="6">
    <source>
        <dbReference type="ARBA" id="ARBA00022989"/>
    </source>
</evidence>
<keyword evidence="13" id="KW-1185">Reference proteome</keyword>
<dbReference type="SMART" id="SM00730">
    <property type="entry name" value="PSN"/>
    <property type="match status" value="1"/>
</dbReference>
<sequence length="691" mass="75551">MNSSQFSARFNLLGIRSISILFLLLLLPQTSAILPTMQIISSSSSPIYAATSFYGPIDASSSSLSSSQTPPNDRGLCSDLDDPITDYDPPTNDFVFLVPRGNCTFEHKTLRAERYGAKAVIVYNNAEQMFFDNHTESQQTGLVSSFPTNLVDYECSNGEAQVPLSSLSTPYYSRSNDPLFTSCSSNSKCESNRCVVTGSIKTSSSPSSPTMQVCCMWDLHQYLYPDSTLLDSPPTIPSVFITSKQYDEGLPLTLSISPRPRPKYNASSFLIWAWGCFVACLASRTSGSELARALKKTKEKLRRGSGATRTPSETSSSDDDMRREDDIGAGESMELNAKHAIGFLVMSSVTLLILFYLNIYAIVTVLYAFGCSGALSQVMIYPFMRKVRGWTNYTKFDEICMTLPLDIGPCSYLDVTSTALGYVIGIVWYVYSLKQNASSYFIYWFLQDIFGLCMCTLFLSVIRLPSLRVASFLLVAAFVYDVFFVFISPLIFEKSVMITVATGGEGPTTDPMVCEKYPDTDGCAVPNPLPMLFSVPKINDYQGGSSLLGLGDIVLPGLLMSFACRLDLSKALVSLSNGEQKEKNTTGYFFYICVGYAVGLMMANIAVYLMEMGQPALLYLVPCTLGVIIKMSMSRGEFAEVFKGPEVMDKANEILDEIEGGDGSRGGSDGGSFEQDGEQLLSPNISGSDAV</sequence>
<dbReference type="GO" id="GO:0042500">
    <property type="term" value="F:aspartic endopeptidase activity, intramembrane cleaving"/>
    <property type="evidence" value="ECO:0007669"/>
    <property type="project" value="InterPro"/>
</dbReference>
<gene>
    <name evidence="12" type="ORF">TrLO_g12014</name>
</gene>
<feature type="transmembrane region" description="Helical" evidence="9">
    <location>
        <begin position="469"/>
        <end position="492"/>
    </location>
</feature>
<feature type="transmembrane region" description="Helical" evidence="9">
    <location>
        <begin position="405"/>
        <end position="429"/>
    </location>
</feature>
<dbReference type="GO" id="GO:0033619">
    <property type="term" value="P:membrane protein proteolysis"/>
    <property type="evidence" value="ECO:0007669"/>
    <property type="project" value="TreeGrafter"/>
</dbReference>
<dbReference type="Pfam" id="PF04258">
    <property type="entry name" value="Peptidase_A22B"/>
    <property type="match status" value="1"/>
</dbReference>
<keyword evidence="4" id="KW-0967">Endosome</keyword>
<feature type="signal peptide" evidence="10">
    <location>
        <begin position="1"/>
        <end position="32"/>
    </location>
</feature>
<dbReference type="AlphaFoldDB" id="A0A9W7FSM1"/>
<dbReference type="PANTHER" id="PTHR12174:SF75">
    <property type="entry name" value="SIGNAL PEPTIDE PEPTIDASE-LIKE 2"/>
    <property type="match status" value="1"/>
</dbReference>
<feature type="transmembrane region" description="Helical" evidence="9">
    <location>
        <begin position="340"/>
        <end position="359"/>
    </location>
</feature>
<feature type="domain" description="PA" evidence="11">
    <location>
        <begin position="92"/>
        <end position="151"/>
    </location>
</feature>